<keyword evidence="10" id="KW-0472">Membrane</keyword>
<evidence type="ECO:0000256" key="10">
    <source>
        <dbReference type="ARBA" id="ARBA00023136"/>
    </source>
</evidence>
<dbReference type="InterPro" id="IPR017938">
    <property type="entry name" value="Riboflavin_synthase-like_b-brl"/>
</dbReference>
<evidence type="ECO:0000256" key="13">
    <source>
        <dbReference type="ARBA" id="ARBA00041256"/>
    </source>
</evidence>
<dbReference type="FunFam" id="3.40.50.80:FF:000009">
    <property type="entry name" value="NADH-cytochrome b5 reductase"/>
    <property type="match status" value="1"/>
</dbReference>
<comment type="cofactor">
    <cofactor evidence="1 14">
        <name>FAD</name>
        <dbReference type="ChEBI" id="CHEBI:57692"/>
    </cofactor>
</comment>
<comment type="subcellular location">
    <subcellularLocation>
        <location evidence="2">Mitochondrion outer membrane</location>
        <topology evidence="2">Single-pass membrane protein</topology>
    </subcellularLocation>
</comment>
<comment type="caution">
    <text evidence="16">The sequence shown here is derived from an EMBL/GenBank/DDBJ whole genome shotgun (WGS) entry which is preliminary data.</text>
</comment>
<feature type="binding site" evidence="14">
    <location>
        <position position="113"/>
    </location>
    <ligand>
        <name>FAD</name>
        <dbReference type="ChEBI" id="CHEBI:57692"/>
    </ligand>
</feature>
<evidence type="ECO:0000256" key="1">
    <source>
        <dbReference type="ARBA" id="ARBA00001974"/>
    </source>
</evidence>
<evidence type="ECO:0000256" key="2">
    <source>
        <dbReference type="ARBA" id="ARBA00004572"/>
    </source>
</evidence>
<evidence type="ECO:0000313" key="16">
    <source>
        <dbReference type="EMBL" id="KAJ8991130.1"/>
    </source>
</evidence>
<accession>A0AAN6ET25</accession>
<dbReference type="InterPro" id="IPR017927">
    <property type="entry name" value="FAD-bd_FR_type"/>
</dbReference>
<dbReference type="AlphaFoldDB" id="A0AAN6ET25"/>
<comment type="similarity">
    <text evidence="3">Belongs to the flavoprotein pyridine nucleotide cytochrome reductase family.</text>
</comment>
<keyword evidence="7 14" id="KW-0274">FAD</keyword>
<feature type="binding site" evidence="14">
    <location>
        <position position="112"/>
    </location>
    <ligand>
        <name>FAD</name>
        <dbReference type="ChEBI" id="CHEBI:57692"/>
    </ligand>
</feature>
<dbReference type="InterPro" id="IPR001834">
    <property type="entry name" value="CBR-like"/>
</dbReference>
<dbReference type="Pfam" id="PF00970">
    <property type="entry name" value="FAD_binding_6"/>
    <property type="match status" value="1"/>
</dbReference>
<dbReference type="Gene3D" id="3.40.50.80">
    <property type="entry name" value="Nucleotide-binding domain of ferredoxin-NADP reductase (FNR) module"/>
    <property type="match status" value="1"/>
</dbReference>
<name>A0AAN6ET25_EXODE</name>
<feature type="binding site" evidence="14">
    <location>
        <position position="131"/>
    </location>
    <ligand>
        <name>FAD</name>
        <dbReference type="ChEBI" id="CHEBI:57692"/>
    </ligand>
</feature>
<reference evidence="16" key="1">
    <citation type="submission" date="2023-01" db="EMBL/GenBank/DDBJ databases">
        <title>Exophiala dermititidis isolated from Cystic Fibrosis Patient.</title>
        <authorList>
            <person name="Kurbessoian T."/>
            <person name="Crocker A."/>
            <person name="Murante D."/>
            <person name="Hogan D.A."/>
            <person name="Stajich J.E."/>
        </authorList>
    </citation>
    <scope>NUCLEOTIDE SEQUENCE</scope>
    <source>
        <strain evidence="16">Ex8</strain>
    </source>
</reference>
<organism evidence="16 17">
    <name type="scientific">Exophiala dermatitidis</name>
    <name type="common">Black yeast-like fungus</name>
    <name type="synonym">Wangiella dermatitidis</name>
    <dbReference type="NCBI Taxonomy" id="5970"/>
    <lineage>
        <taxon>Eukaryota</taxon>
        <taxon>Fungi</taxon>
        <taxon>Dikarya</taxon>
        <taxon>Ascomycota</taxon>
        <taxon>Pezizomycotina</taxon>
        <taxon>Eurotiomycetes</taxon>
        <taxon>Chaetothyriomycetidae</taxon>
        <taxon>Chaetothyriales</taxon>
        <taxon>Herpotrichiellaceae</taxon>
        <taxon>Exophiala</taxon>
    </lineage>
</organism>
<protein>
    <recommendedName>
        <fullName evidence="12">NADH-cytochrome b5 reductase 2</fullName>
        <ecNumber evidence="4">1.6.2.2</ecNumber>
    </recommendedName>
    <alternativeName>
        <fullName evidence="13">Mitochondrial cytochrome b reductase</fullName>
    </alternativeName>
</protein>
<dbReference type="PROSITE" id="PS51384">
    <property type="entry name" value="FAD_FR"/>
    <property type="match status" value="1"/>
</dbReference>
<dbReference type="GO" id="GO:0090524">
    <property type="term" value="F:cytochrome-b5 reductase activity, acting on NADH"/>
    <property type="evidence" value="ECO:0007669"/>
    <property type="project" value="UniProtKB-EC"/>
</dbReference>
<keyword evidence="9" id="KW-0520">NAD</keyword>
<evidence type="ECO:0000313" key="17">
    <source>
        <dbReference type="Proteomes" id="UP001161757"/>
    </source>
</evidence>
<evidence type="ECO:0000256" key="7">
    <source>
        <dbReference type="ARBA" id="ARBA00022827"/>
    </source>
</evidence>
<gene>
    <name evidence="16" type="ORF">HRR80_005182</name>
</gene>
<feature type="binding site" evidence="14">
    <location>
        <position position="139"/>
    </location>
    <ligand>
        <name>FAD</name>
        <dbReference type="ChEBI" id="CHEBI:57692"/>
    </ligand>
</feature>
<sequence length="312" mass="34350">MATYMRPSVRVAAVAAAGAGLAYAGYQYRNNASSLFNTAHAESLPSDAQAALKKMQWKGFTELKLESAEMVNHNVRRLTFALPDDQSITGLAPITSLLTRHTPEGAWIPVFRPYTPISDNDQAGTVTFMVKKYPNGKGSGKMHSLKPGETLLFKPLHEFDYKPNQFSAMTFIAGGSGITPIYQLTRAILKNPEDKTKIALVYANNSEEDILLKNEFDELEKKYPGRFSRIYTISKTTPQNEGLYEKGYVTKEILNKVMPQKASERSVKVLVSGPPAMVESVAGAKGGFGWTQGSLGGILKELGYTKEEVHKF</sequence>
<dbReference type="PRINTS" id="PR00406">
    <property type="entry name" value="CYTB5RDTASE"/>
</dbReference>
<feature type="binding site" evidence="14">
    <location>
        <position position="179"/>
    </location>
    <ligand>
        <name>FAD</name>
        <dbReference type="ChEBI" id="CHEBI:57692"/>
    </ligand>
</feature>
<feature type="binding site" evidence="14">
    <location>
        <position position="137"/>
    </location>
    <ligand>
        <name>FAD</name>
        <dbReference type="ChEBI" id="CHEBI:57692"/>
    </ligand>
</feature>
<keyword evidence="6" id="KW-1000">Mitochondrion outer membrane</keyword>
<dbReference type="SUPFAM" id="SSF63380">
    <property type="entry name" value="Riboflavin synthase domain-like"/>
    <property type="match status" value="1"/>
</dbReference>
<evidence type="ECO:0000256" key="8">
    <source>
        <dbReference type="ARBA" id="ARBA00023002"/>
    </source>
</evidence>
<dbReference type="PANTHER" id="PTHR19370:SF171">
    <property type="entry name" value="NADH-CYTOCHROME B5 REDUCTASE 2"/>
    <property type="match status" value="1"/>
</dbReference>
<dbReference type="PANTHER" id="PTHR19370">
    <property type="entry name" value="NADH-CYTOCHROME B5 REDUCTASE"/>
    <property type="match status" value="1"/>
</dbReference>
<evidence type="ECO:0000259" key="15">
    <source>
        <dbReference type="PROSITE" id="PS51384"/>
    </source>
</evidence>
<proteinExistence type="inferred from homology"/>
<keyword evidence="6" id="KW-0496">Mitochondrion</keyword>
<evidence type="ECO:0000256" key="14">
    <source>
        <dbReference type="PIRSR" id="PIRSR601834-1"/>
    </source>
</evidence>
<feature type="binding site" evidence="14">
    <location>
        <position position="114"/>
    </location>
    <ligand>
        <name>FAD</name>
        <dbReference type="ChEBI" id="CHEBI:57692"/>
    </ligand>
</feature>
<dbReference type="InterPro" id="IPR008333">
    <property type="entry name" value="Cbr1-like_FAD-bd_dom"/>
</dbReference>
<dbReference type="CDD" id="cd06183">
    <property type="entry name" value="cyt_b5_reduct_like"/>
    <property type="match status" value="1"/>
</dbReference>
<dbReference type="SUPFAM" id="SSF52343">
    <property type="entry name" value="Ferredoxin reductase-like, C-terminal NADP-linked domain"/>
    <property type="match status" value="1"/>
</dbReference>
<feature type="domain" description="FAD-binding FR-type" evidence="15">
    <location>
        <begin position="58"/>
        <end position="170"/>
    </location>
</feature>
<dbReference type="InterPro" id="IPR039261">
    <property type="entry name" value="FNR_nucleotide-bd"/>
</dbReference>
<evidence type="ECO:0000256" key="11">
    <source>
        <dbReference type="ARBA" id="ARBA00037464"/>
    </source>
</evidence>
<dbReference type="Pfam" id="PF00175">
    <property type="entry name" value="NAD_binding_1"/>
    <property type="match status" value="1"/>
</dbReference>
<comment type="function">
    <text evidence="11">May mediate the reduction of outer membrane cytochrome b5.</text>
</comment>
<keyword evidence="5 14" id="KW-0285">Flavoprotein</keyword>
<dbReference type="GO" id="GO:0005741">
    <property type="term" value="C:mitochondrial outer membrane"/>
    <property type="evidence" value="ECO:0007669"/>
    <property type="project" value="UniProtKB-SubCell"/>
</dbReference>
<evidence type="ECO:0000256" key="5">
    <source>
        <dbReference type="ARBA" id="ARBA00022630"/>
    </source>
</evidence>
<evidence type="ECO:0000256" key="12">
    <source>
        <dbReference type="ARBA" id="ARBA00039435"/>
    </source>
</evidence>
<keyword evidence="8" id="KW-0560">Oxidoreductase</keyword>
<dbReference type="EMBL" id="JAJGCB010000009">
    <property type="protein sequence ID" value="KAJ8991130.1"/>
    <property type="molecule type" value="Genomic_DNA"/>
</dbReference>
<evidence type="ECO:0000256" key="3">
    <source>
        <dbReference type="ARBA" id="ARBA00006105"/>
    </source>
</evidence>
<dbReference type="Gene3D" id="2.40.30.10">
    <property type="entry name" value="Translation factors"/>
    <property type="match status" value="1"/>
</dbReference>
<dbReference type="EC" id="1.6.2.2" evidence="4"/>
<dbReference type="InterPro" id="IPR001433">
    <property type="entry name" value="OxRdtase_FAD/NAD-bd"/>
</dbReference>
<dbReference type="Proteomes" id="UP001161757">
    <property type="component" value="Unassembled WGS sequence"/>
</dbReference>
<evidence type="ECO:0000256" key="4">
    <source>
        <dbReference type="ARBA" id="ARBA00012011"/>
    </source>
</evidence>
<evidence type="ECO:0000256" key="6">
    <source>
        <dbReference type="ARBA" id="ARBA00022787"/>
    </source>
</evidence>
<evidence type="ECO:0000256" key="9">
    <source>
        <dbReference type="ARBA" id="ARBA00023027"/>
    </source>
</evidence>